<dbReference type="Gene3D" id="3.40.50.1820">
    <property type="entry name" value="alpha/beta hydrolase"/>
    <property type="match status" value="1"/>
</dbReference>
<dbReference type="Gene3D" id="3.10.450.590">
    <property type="match status" value="1"/>
</dbReference>
<feature type="domain" description="AB hydrolase-1" evidence="2">
    <location>
        <begin position="176"/>
        <end position="388"/>
    </location>
</feature>
<feature type="region of interest" description="Disordered" evidence="1">
    <location>
        <begin position="1038"/>
        <end position="1058"/>
    </location>
</feature>
<feature type="region of interest" description="Disordered" evidence="1">
    <location>
        <begin position="954"/>
        <end position="993"/>
    </location>
</feature>
<name>A0A2J6TNE0_9HELO</name>
<dbReference type="InterPro" id="IPR024981">
    <property type="entry name" value="DUF3887"/>
</dbReference>
<dbReference type="PANTHER" id="PTHR43265">
    <property type="entry name" value="ESTERASE ESTD"/>
    <property type="match status" value="1"/>
</dbReference>
<dbReference type="InParanoid" id="A0A2J6TNE0"/>
<dbReference type="PANTHER" id="PTHR43265:SF1">
    <property type="entry name" value="ESTERASE ESTD"/>
    <property type="match status" value="1"/>
</dbReference>
<dbReference type="InterPro" id="IPR029058">
    <property type="entry name" value="AB_hydrolase_fold"/>
</dbReference>
<protein>
    <submittedName>
        <fullName evidence="4">Uncharacterized protein</fullName>
    </submittedName>
</protein>
<feature type="region of interest" description="Disordered" evidence="1">
    <location>
        <begin position="488"/>
        <end position="531"/>
    </location>
</feature>
<reference evidence="4 5" key="1">
    <citation type="submission" date="2016-04" db="EMBL/GenBank/DDBJ databases">
        <title>A degradative enzymes factory behind the ericoid mycorrhizal symbiosis.</title>
        <authorList>
            <consortium name="DOE Joint Genome Institute"/>
            <person name="Martino E."/>
            <person name="Morin E."/>
            <person name="Grelet G."/>
            <person name="Kuo A."/>
            <person name="Kohler A."/>
            <person name="Daghino S."/>
            <person name="Barry K."/>
            <person name="Choi C."/>
            <person name="Cichocki N."/>
            <person name="Clum A."/>
            <person name="Copeland A."/>
            <person name="Hainaut M."/>
            <person name="Haridas S."/>
            <person name="Labutti K."/>
            <person name="Lindquist E."/>
            <person name="Lipzen A."/>
            <person name="Khouja H.-R."/>
            <person name="Murat C."/>
            <person name="Ohm R."/>
            <person name="Olson A."/>
            <person name="Spatafora J."/>
            <person name="Veneault-Fourrey C."/>
            <person name="Henrissat B."/>
            <person name="Grigoriev I."/>
            <person name="Martin F."/>
            <person name="Perotto S."/>
        </authorList>
    </citation>
    <scope>NUCLEOTIDE SEQUENCE [LARGE SCALE GENOMIC DNA]</scope>
    <source>
        <strain evidence="4 5">E</strain>
    </source>
</reference>
<dbReference type="Pfam" id="PF12697">
    <property type="entry name" value="Abhydrolase_6"/>
    <property type="match status" value="1"/>
</dbReference>
<dbReference type="RefSeq" id="XP_024741441.1">
    <property type="nucleotide sequence ID" value="XM_024886447.1"/>
</dbReference>
<dbReference type="OrthoDB" id="3520377at2759"/>
<evidence type="ECO:0000313" key="5">
    <source>
        <dbReference type="Proteomes" id="UP000235371"/>
    </source>
</evidence>
<evidence type="ECO:0000259" key="2">
    <source>
        <dbReference type="Pfam" id="PF12697"/>
    </source>
</evidence>
<dbReference type="GO" id="GO:0052689">
    <property type="term" value="F:carboxylic ester hydrolase activity"/>
    <property type="evidence" value="ECO:0007669"/>
    <property type="project" value="TreeGrafter"/>
</dbReference>
<dbReference type="InterPro" id="IPR000073">
    <property type="entry name" value="AB_hydrolase_1"/>
</dbReference>
<dbReference type="SUPFAM" id="SSF53474">
    <property type="entry name" value="alpha/beta-Hydrolases"/>
    <property type="match status" value="1"/>
</dbReference>
<feature type="domain" description="DUF3887" evidence="3">
    <location>
        <begin position="37"/>
        <end position="124"/>
    </location>
</feature>
<dbReference type="AlphaFoldDB" id="A0A2J6TNE0"/>
<dbReference type="InterPro" id="IPR053145">
    <property type="entry name" value="AB_hydrolase_Est10"/>
</dbReference>
<keyword evidence="5" id="KW-1185">Reference proteome</keyword>
<evidence type="ECO:0000313" key="4">
    <source>
        <dbReference type="EMBL" id="PMD64537.1"/>
    </source>
</evidence>
<evidence type="ECO:0000259" key="3">
    <source>
        <dbReference type="Pfam" id="PF13026"/>
    </source>
</evidence>
<sequence length="1137" mass="124678">MRSHLLKAWHWLTESLFPRKVTLSATEKQEATAIVLKLLDLIKAHKFAEALENSSSTIKLLVSPATLEKALKDLQTAQGQLVSFTPVEVEGIGSKKVVKVLVEFEKGELLAVVAIDDKGLIAGFRLKPAKDIPSTWKQPQYVDTGLFDEEDIVLSADGVEVGATLSIPKSKPTAGVVFLAGSGPTDRDSTLEPNKPLKDLAWGLASNAIAVVRWDKPSAESSKISDENITLQKEYLPYADAAIKALRDKLASSDIPIFVLGHSLGAMVAPMVANADAKIKGVVMLSAAGGKMYDSALRQMKYLVSLNHEPPFATQDYVDLFSKQVVVIGKPDFNVKNKGELPFGAPASYWFSVKEYDQVAEVRKLSIPVRILQPERDYQVTVEDDLVMWKEGLEGKENIEIKVGEGLNHLFMAGQGPSTPDDYALEGHVEEAVVMDSKLCEVTDTSRLCCLRVAKIPDLSGPTIGTQEPPPSPARMSSKLDLDQEKSLAAMAEQAEAGSEVEETVPAEPADEPRGPCGLNMESGGQALSGRVSKGYPGVPLTAATLKVKEQIAELHAQEKELLAEKSAIALESQSILVELAAIETEKAWIDGRKQAKPGDPQILIRQLNLDKWRSANSNWSMELAKRASTNKGNFTILKKRQVKAINQTQQVLQNTQEPNADIQQRLQNMQMPATAPIEPGPPTPAMIGPQQPPTAVEGRPKTFRTLAQGGAFGKKEGMAEMPKHMLQTFEIEHAAIFAEAQTIAAKQDALNAEKGVIEQLSLSNSEDLQLPTLKADLKQGSADLILLRQKLNDRKSLLRVQIKKMRKDHVAATEARLYAQAETELRQMWIENKQIYGFNPAPVQMGDSHIRMQPQYQSAQMRIADFGITQQNMQMQSDHPMQANNGHFQQSWGHQNAFRVDPYLQPQNTGVPGTLDISDSSNITDARIDLAAWKQQQIAGKLALQQHKQEVAFKQQRKNEIAGQQQEQEHTPGQHQEPKAPDTSEVLNPNWLPTRYGPGPYVDKGFDSPKLTCDLSSILKAAKLRQRDVRRQKLDKIMNTPLGPSGGKARNKKFRPSNAFTPVNKSTYYPNSSAPNPPLLQAQSKPVIDFTNEEPEDTMMEVSDVTGTSAAQAEAQADAVMGTSDVADFVGVVEEG</sequence>
<dbReference type="GeneID" id="36594524"/>
<feature type="compositionally biased region" description="Basic and acidic residues" evidence="1">
    <location>
        <begin position="968"/>
        <end position="983"/>
    </location>
</feature>
<accession>A0A2J6TNE0</accession>
<gene>
    <name evidence="4" type="ORF">K444DRAFT_660323</name>
</gene>
<dbReference type="EMBL" id="KZ613749">
    <property type="protein sequence ID" value="PMD64537.1"/>
    <property type="molecule type" value="Genomic_DNA"/>
</dbReference>
<dbReference type="Pfam" id="PF13026">
    <property type="entry name" value="DUF3887"/>
    <property type="match status" value="1"/>
</dbReference>
<proteinExistence type="predicted"/>
<organism evidence="4 5">
    <name type="scientific">Hyaloscypha bicolor E</name>
    <dbReference type="NCBI Taxonomy" id="1095630"/>
    <lineage>
        <taxon>Eukaryota</taxon>
        <taxon>Fungi</taxon>
        <taxon>Dikarya</taxon>
        <taxon>Ascomycota</taxon>
        <taxon>Pezizomycotina</taxon>
        <taxon>Leotiomycetes</taxon>
        <taxon>Helotiales</taxon>
        <taxon>Hyaloscyphaceae</taxon>
        <taxon>Hyaloscypha</taxon>
        <taxon>Hyaloscypha bicolor</taxon>
    </lineage>
</organism>
<dbReference type="Proteomes" id="UP000235371">
    <property type="component" value="Unassembled WGS sequence"/>
</dbReference>
<evidence type="ECO:0000256" key="1">
    <source>
        <dbReference type="SAM" id="MobiDB-lite"/>
    </source>
</evidence>
<feature type="region of interest" description="Disordered" evidence="1">
    <location>
        <begin position="460"/>
        <end position="479"/>
    </location>
</feature>